<accession>C0ET85</accession>
<protein>
    <recommendedName>
        <fullName evidence="1">BIG2 domain-containing protein</fullName>
    </recommendedName>
</protein>
<organism evidence="2 3">
    <name type="scientific">Anaerobutyricum hallii DSM 3353</name>
    <dbReference type="NCBI Taxonomy" id="411469"/>
    <lineage>
        <taxon>Bacteria</taxon>
        <taxon>Bacillati</taxon>
        <taxon>Bacillota</taxon>
        <taxon>Clostridia</taxon>
        <taxon>Lachnospirales</taxon>
        <taxon>Lachnospiraceae</taxon>
        <taxon>Anaerobutyricum</taxon>
    </lineage>
</organism>
<dbReference type="InterPro" id="IPR003343">
    <property type="entry name" value="Big_2"/>
</dbReference>
<dbReference type="Gene3D" id="2.60.40.1080">
    <property type="match status" value="1"/>
</dbReference>
<dbReference type="SUPFAM" id="SSF49373">
    <property type="entry name" value="Invasin/intimin cell-adhesion fragments"/>
    <property type="match status" value="1"/>
</dbReference>
<sequence length="536" mass="59728">MPKFGTEQEEVMREKTMKKGHLLLTLLAFVCLMGLGTIHANAATVKAKVDVKKFYGIAEQVLQEINRQRRNNGLSDLKMDANFTEVAMDIALQKQGGDASASNPEIYNNVYVRKDAMEIDDIDGYDEYSDNLWKETRNGKEKILNHIKKVGTFLYKESDITSKIGIGVVATDAPQGIPRELNYGGFCNVTYCFISNEVGHDDTNYNPYVNNGKTVRTQMDLYIDSSNTYLIVDANENCLTPKYTYDVIKKGEKRKAHPGVWQHPVIFGKVHNELCRFKCKLSNTGASWSSSDSSVVSVDSNGNITAKKNGIATVTVKVGSLQATKKYVVSDVIGMDTDTLLYLPNWKSKSDIPKEYTGNCYAGGYALEVKNGRITWSKNMKTNKITRPGSKKSTVKTKKLKGSYYKIISKSKRTVQYVKPVKKNIISVTIPSSIKLNGKRYKVTGIAANAFKNCKKLKKVTIGINVNSIGKRAFYGCSKLQTIKVKTSKLTGSRVGKQAFKGLNKKAVIKVPKKQLKAYKRLFRVKGVGKKVTIKK</sequence>
<evidence type="ECO:0000313" key="2">
    <source>
        <dbReference type="EMBL" id="EEG37516.1"/>
    </source>
</evidence>
<evidence type="ECO:0000313" key="3">
    <source>
        <dbReference type="Proteomes" id="UP000003174"/>
    </source>
</evidence>
<dbReference type="AlphaFoldDB" id="C0ET85"/>
<comment type="caution">
    <text evidence="2">The sequence shown here is derived from an EMBL/GenBank/DDBJ whole genome shotgun (WGS) entry which is preliminary data.</text>
</comment>
<name>C0ET85_9FIRM</name>
<dbReference type="SUPFAM" id="SSF52058">
    <property type="entry name" value="L domain-like"/>
    <property type="match status" value="1"/>
</dbReference>
<dbReference type="InterPro" id="IPR026906">
    <property type="entry name" value="LRR_5"/>
</dbReference>
<dbReference type="Proteomes" id="UP000003174">
    <property type="component" value="Unassembled WGS sequence"/>
</dbReference>
<reference evidence="2 3" key="2">
    <citation type="submission" date="2009-02" db="EMBL/GenBank/DDBJ databases">
        <title>Draft genome sequence of Eubacterium hallii (DSM 3353).</title>
        <authorList>
            <person name="Sudarsanam P."/>
            <person name="Ley R."/>
            <person name="Guruge J."/>
            <person name="Turnbaugh P.J."/>
            <person name="Mahowald M."/>
            <person name="Liep D."/>
            <person name="Gordon J."/>
        </authorList>
    </citation>
    <scope>NUCLEOTIDE SEQUENCE [LARGE SCALE GENOMIC DNA]</scope>
    <source>
        <strain evidence="2 3">DSM 3353</strain>
    </source>
</reference>
<dbReference type="Pfam" id="PF13306">
    <property type="entry name" value="LRR_5"/>
    <property type="match status" value="1"/>
</dbReference>
<proteinExistence type="predicted"/>
<dbReference type="InterPro" id="IPR008964">
    <property type="entry name" value="Invasin/intimin_cell_adhesion"/>
</dbReference>
<evidence type="ECO:0000259" key="1">
    <source>
        <dbReference type="Pfam" id="PF02368"/>
    </source>
</evidence>
<feature type="domain" description="BIG2" evidence="1">
    <location>
        <begin position="287"/>
        <end position="322"/>
    </location>
</feature>
<dbReference type="InterPro" id="IPR032675">
    <property type="entry name" value="LRR_dom_sf"/>
</dbReference>
<reference evidence="2 3" key="1">
    <citation type="submission" date="2009-01" db="EMBL/GenBank/DDBJ databases">
        <authorList>
            <person name="Fulton L."/>
            <person name="Clifton S."/>
            <person name="Fulton B."/>
            <person name="Xu J."/>
            <person name="Minx P."/>
            <person name="Pepin K.H."/>
            <person name="Johnson M."/>
            <person name="Bhonagiri V."/>
            <person name="Nash W.E."/>
            <person name="Mardis E.R."/>
            <person name="Wilson R.K."/>
        </authorList>
    </citation>
    <scope>NUCLEOTIDE SEQUENCE [LARGE SCALE GENOMIC DNA]</scope>
    <source>
        <strain evidence="2 3">DSM 3353</strain>
    </source>
</reference>
<dbReference type="EMBL" id="ACEP01000034">
    <property type="protein sequence ID" value="EEG37516.1"/>
    <property type="molecule type" value="Genomic_DNA"/>
</dbReference>
<gene>
    <name evidence="2" type="ORF">EUBHAL_00616</name>
</gene>
<dbReference type="eggNOG" id="COG3210">
    <property type="taxonomic scope" value="Bacteria"/>
</dbReference>
<dbReference type="Gene3D" id="3.80.10.10">
    <property type="entry name" value="Ribonuclease Inhibitor"/>
    <property type="match status" value="1"/>
</dbReference>
<dbReference type="Pfam" id="PF02368">
    <property type="entry name" value="Big_2"/>
    <property type="match status" value="1"/>
</dbReference>